<evidence type="ECO:0000256" key="5">
    <source>
        <dbReference type="ARBA" id="ARBA00022989"/>
    </source>
</evidence>
<reference evidence="9" key="1">
    <citation type="submission" date="2021-02" db="EMBL/GenBank/DDBJ databases">
        <authorList>
            <person name="Nowell W R."/>
        </authorList>
    </citation>
    <scope>NUCLEOTIDE SEQUENCE</scope>
</reference>
<evidence type="ECO:0000256" key="6">
    <source>
        <dbReference type="ARBA" id="ARBA00023136"/>
    </source>
</evidence>
<feature type="transmembrane region" description="Helical" evidence="7">
    <location>
        <begin position="26"/>
        <end position="48"/>
    </location>
</feature>
<dbReference type="Gene3D" id="1.20.120.1770">
    <property type="match status" value="1"/>
</dbReference>
<feature type="transmembrane region" description="Helical" evidence="7">
    <location>
        <begin position="60"/>
        <end position="87"/>
    </location>
</feature>
<dbReference type="GO" id="GO:0016020">
    <property type="term" value="C:membrane"/>
    <property type="evidence" value="ECO:0007669"/>
    <property type="project" value="UniProtKB-SubCell"/>
</dbReference>
<dbReference type="Proteomes" id="UP000663874">
    <property type="component" value="Unassembled WGS sequence"/>
</dbReference>
<dbReference type="PROSITE" id="PS50939">
    <property type="entry name" value="CYTOCHROME_B561"/>
    <property type="match status" value="1"/>
</dbReference>
<evidence type="ECO:0000313" key="9">
    <source>
        <dbReference type="EMBL" id="CAF4349230.1"/>
    </source>
</evidence>
<keyword evidence="4" id="KW-0249">Electron transport</keyword>
<evidence type="ECO:0000256" key="3">
    <source>
        <dbReference type="ARBA" id="ARBA00022692"/>
    </source>
</evidence>
<evidence type="ECO:0000313" key="10">
    <source>
        <dbReference type="Proteomes" id="UP000663874"/>
    </source>
</evidence>
<dbReference type="AlphaFoldDB" id="A0A820KS19"/>
<dbReference type="InterPro" id="IPR006593">
    <property type="entry name" value="Cyt_b561/ferric_Rdtase_TM"/>
</dbReference>
<protein>
    <recommendedName>
        <fullName evidence="8">Cytochrome b561 domain-containing protein</fullName>
    </recommendedName>
</protein>
<comment type="subcellular location">
    <subcellularLocation>
        <location evidence="1">Membrane</location>
    </subcellularLocation>
</comment>
<organism evidence="9 10">
    <name type="scientific">Rotaria sordida</name>
    <dbReference type="NCBI Taxonomy" id="392033"/>
    <lineage>
        <taxon>Eukaryota</taxon>
        <taxon>Metazoa</taxon>
        <taxon>Spiralia</taxon>
        <taxon>Gnathifera</taxon>
        <taxon>Rotifera</taxon>
        <taxon>Eurotatoria</taxon>
        <taxon>Bdelloidea</taxon>
        <taxon>Philodinida</taxon>
        <taxon>Philodinidae</taxon>
        <taxon>Rotaria</taxon>
    </lineage>
</organism>
<comment type="caution">
    <text evidence="9">The sequence shown here is derived from an EMBL/GenBank/DDBJ whole genome shotgun (WGS) entry which is preliminary data.</text>
</comment>
<evidence type="ECO:0000259" key="8">
    <source>
        <dbReference type="PROSITE" id="PS50939"/>
    </source>
</evidence>
<dbReference type="CDD" id="cd08760">
    <property type="entry name" value="Cyt_b561_FRRS1_like"/>
    <property type="match status" value="1"/>
</dbReference>
<feature type="non-terminal residue" evidence="9">
    <location>
        <position position="157"/>
    </location>
</feature>
<name>A0A820KS19_9BILA</name>
<keyword evidence="2" id="KW-0813">Transport</keyword>
<accession>A0A820KS19</accession>
<sequence length="157" mass="18077">MTLIAFGLILRYKRGTWVSQSLSREFAHSIIGILVISAAIIQPTMALFRCQPDHQYRFIFNYAHATVGTGALILSIATIFLATMFTIFDFVMNKPWRFLLTWILLEFVILIGFECLEIFYRNNWPPFNVQNRTELLQMNVRDNGSEATSSINDRSSS</sequence>
<keyword evidence="6 7" id="KW-0472">Membrane</keyword>
<evidence type="ECO:0000256" key="1">
    <source>
        <dbReference type="ARBA" id="ARBA00004370"/>
    </source>
</evidence>
<feature type="transmembrane region" description="Helical" evidence="7">
    <location>
        <begin position="99"/>
        <end position="120"/>
    </location>
</feature>
<gene>
    <name evidence="9" type="ORF">FNK824_LOCUS42278</name>
</gene>
<evidence type="ECO:0000256" key="7">
    <source>
        <dbReference type="SAM" id="Phobius"/>
    </source>
</evidence>
<keyword evidence="5 7" id="KW-1133">Transmembrane helix</keyword>
<dbReference type="EMBL" id="CAJOBE010048440">
    <property type="protein sequence ID" value="CAF4349230.1"/>
    <property type="molecule type" value="Genomic_DNA"/>
</dbReference>
<proteinExistence type="predicted"/>
<keyword evidence="3 7" id="KW-0812">Transmembrane</keyword>
<evidence type="ECO:0000256" key="2">
    <source>
        <dbReference type="ARBA" id="ARBA00022448"/>
    </source>
</evidence>
<evidence type="ECO:0000256" key="4">
    <source>
        <dbReference type="ARBA" id="ARBA00022982"/>
    </source>
</evidence>
<feature type="domain" description="Cytochrome b561" evidence="8">
    <location>
        <begin position="1"/>
        <end position="120"/>
    </location>
</feature>